<dbReference type="InterPro" id="IPR018214">
    <property type="entry name" value="GluRdtase_CS"/>
</dbReference>
<dbReference type="PANTHER" id="PTHR43013:SF1">
    <property type="entry name" value="GLUTAMYL-TRNA REDUCTASE"/>
    <property type="match status" value="1"/>
</dbReference>
<keyword evidence="4 9" id="KW-0521">NADP</keyword>
<evidence type="ECO:0000256" key="10">
    <source>
        <dbReference type="PIRSR" id="PIRSR000445-1"/>
    </source>
</evidence>
<feature type="domain" description="Glutamyl-tRNA reductase N-terminal" evidence="17">
    <location>
        <begin position="7"/>
        <end position="156"/>
    </location>
</feature>
<organism evidence="18 19">
    <name type="scientific">Salsuginibacillus halophilus</name>
    <dbReference type="NCBI Taxonomy" id="517424"/>
    <lineage>
        <taxon>Bacteria</taxon>
        <taxon>Bacillati</taxon>
        <taxon>Bacillota</taxon>
        <taxon>Bacilli</taxon>
        <taxon>Bacillales</taxon>
        <taxon>Bacillaceae</taxon>
        <taxon>Salsuginibacillus</taxon>
    </lineage>
</organism>
<evidence type="ECO:0000256" key="4">
    <source>
        <dbReference type="ARBA" id="ARBA00022857"/>
    </source>
</evidence>
<dbReference type="PANTHER" id="PTHR43013">
    <property type="entry name" value="GLUTAMYL-TRNA REDUCTASE"/>
    <property type="match status" value="1"/>
</dbReference>
<evidence type="ECO:0000256" key="11">
    <source>
        <dbReference type="PIRSR" id="PIRSR000445-2"/>
    </source>
</evidence>
<dbReference type="FunFam" id="3.30.460.30:FF:000001">
    <property type="entry name" value="Glutamyl-tRNA reductase"/>
    <property type="match status" value="1"/>
</dbReference>
<dbReference type="InterPro" id="IPR036291">
    <property type="entry name" value="NAD(P)-bd_dom_sf"/>
</dbReference>
<evidence type="ECO:0000313" key="18">
    <source>
        <dbReference type="EMBL" id="PSL44000.1"/>
    </source>
</evidence>
<dbReference type="Gene3D" id="3.40.50.720">
    <property type="entry name" value="NAD(P)-binding Rossmann-like Domain"/>
    <property type="match status" value="1"/>
</dbReference>
<sequence>MHIIVAGLDYKKAPVALRENFAFDEGDQSRALHTLRQMKSVLECTIISTCNRTEIYAVVDQLHTGRHFTKKFLSEWFDEPVSYFESSLAIRENDEAVRHLLRVASGLDSMVLGETQILGQVKEAFQRAQEEGATGTIFNELFKQAITFAKRAHSETAINDNAVSVSYAAVELGKTILGSFQDKHVAVLGAGKMSELTAKHLQSSGAAKISVLNRTYDRAAELAERFLGEAKSMDKLSDTLQQADILISSTGADAYVIDETTMAQAKKKRKGRPLFMVDIAVPRDLDPALGQLDDVYLYDIDDLQGIVEQNLEERKKEAVKIEEMIEVELNVFKDWVQTLGVVPVISALRSKALSIQAETMESIERKLPDLSDREKKVLQKHTKSIVNQMLREPITRAKEIAATEDAAESLAFFTEVFGLEEEVETAKMAEAAKLKADAIEQEEKLNELKEAKQPNQKGAVWLPYAYAKDVAIRS</sequence>
<dbReference type="InterPro" id="IPR015895">
    <property type="entry name" value="4pyrrol_synth_GluRdtase_N"/>
</dbReference>
<dbReference type="InterPro" id="IPR036453">
    <property type="entry name" value="GluRdtase_dimer_dom_sf"/>
</dbReference>
<feature type="site" description="Important for activity" evidence="9 13">
    <location>
        <position position="99"/>
    </location>
</feature>
<evidence type="ECO:0000259" key="15">
    <source>
        <dbReference type="Pfam" id="PF00745"/>
    </source>
</evidence>
<dbReference type="PIRSF" id="PIRSF000445">
    <property type="entry name" value="4pyrrol_synth_GluRdtase"/>
    <property type="match status" value="1"/>
</dbReference>
<comment type="subunit">
    <text evidence="9">Homodimer.</text>
</comment>
<dbReference type="EMBL" id="PYAV01000009">
    <property type="protein sequence ID" value="PSL44000.1"/>
    <property type="molecule type" value="Genomic_DNA"/>
</dbReference>
<feature type="binding site" evidence="9 11">
    <location>
        <position position="109"/>
    </location>
    <ligand>
        <name>substrate</name>
    </ligand>
</feature>
<dbReference type="RefSeq" id="WP_106589104.1">
    <property type="nucleotide sequence ID" value="NZ_PYAV01000009.1"/>
</dbReference>
<accession>A0A2P8HCP1</accession>
<keyword evidence="6 9" id="KW-0627">Porphyrin biosynthesis</keyword>
<feature type="active site" description="Nucleophile" evidence="9 10">
    <location>
        <position position="50"/>
    </location>
</feature>
<evidence type="ECO:0000259" key="16">
    <source>
        <dbReference type="Pfam" id="PF01488"/>
    </source>
</evidence>
<dbReference type="Pfam" id="PF05201">
    <property type="entry name" value="GlutR_N"/>
    <property type="match status" value="1"/>
</dbReference>
<evidence type="ECO:0000256" key="13">
    <source>
        <dbReference type="PIRSR" id="PIRSR000445-4"/>
    </source>
</evidence>
<evidence type="ECO:0000256" key="7">
    <source>
        <dbReference type="ARBA" id="ARBA00047464"/>
    </source>
</evidence>
<reference evidence="18 19" key="1">
    <citation type="submission" date="2018-03" db="EMBL/GenBank/DDBJ databases">
        <title>Genomic Encyclopedia of Type Strains, Phase III (KMG-III): the genomes of soil and plant-associated and newly described type strains.</title>
        <authorList>
            <person name="Whitman W."/>
        </authorList>
    </citation>
    <scope>NUCLEOTIDE SEQUENCE [LARGE SCALE GENOMIC DNA]</scope>
    <source>
        <strain evidence="18 19">CGMCC 1.07653</strain>
    </source>
</reference>
<feature type="binding site" evidence="9 11">
    <location>
        <begin position="114"/>
        <end position="116"/>
    </location>
    <ligand>
        <name>substrate</name>
    </ligand>
</feature>
<protein>
    <recommendedName>
        <fullName evidence="8 9">Glutamyl-tRNA reductase</fullName>
        <shortName evidence="9">GluTR</shortName>
        <ecNumber evidence="3 9">1.2.1.70</ecNumber>
    </recommendedName>
</protein>
<evidence type="ECO:0000256" key="6">
    <source>
        <dbReference type="ARBA" id="ARBA00023244"/>
    </source>
</evidence>
<gene>
    <name evidence="9" type="primary">hemA</name>
    <name evidence="18" type="ORF">B0H94_10957</name>
</gene>
<evidence type="ECO:0000256" key="5">
    <source>
        <dbReference type="ARBA" id="ARBA00023002"/>
    </source>
</evidence>
<dbReference type="Proteomes" id="UP000242310">
    <property type="component" value="Unassembled WGS sequence"/>
</dbReference>
<evidence type="ECO:0000259" key="17">
    <source>
        <dbReference type="Pfam" id="PF05201"/>
    </source>
</evidence>
<dbReference type="SUPFAM" id="SSF51735">
    <property type="entry name" value="NAD(P)-binding Rossmann-fold domains"/>
    <property type="match status" value="1"/>
</dbReference>
<keyword evidence="19" id="KW-1185">Reference proteome</keyword>
<dbReference type="CDD" id="cd05213">
    <property type="entry name" value="NAD_bind_Glutamyl_tRNA_reduct"/>
    <property type="match status" value="1"/>
</dbReference>
<dbReference type="PROSITE" id="PS00747">
    <property type="entry name" value="GLUTR"/>
    <property type="match status" value="1"/>
</dbReference>
<dbReference type="Gene3D" id="3.30.460.30">
    <property type="entry name" value="Glutamyl-tRNA reductase, N-terminal domain"/>
    <property type="match status" value="1"/>
</dbReference>
<name>A0A2P8HCP1_9BACI</name>
<dbReference type="NCBIfam" id="TIGR01035">
    <property type="entry name" value="hemA"/>
    <property type="match status" value="1"/>
</dbReference>
<evidence type="ECO:0000256" key="8">
    <source>
        <dbReference type="ARBA" id="ARBA00068659"/>
    </source>
</evidence>
<evidence type="ECO:0000313" key="19">
    <source>
        <dbReference type="Proteomes" id="UP000242310"/>
    </source>
</evidence>
<dbReference type="AlphaFoldDB" id="A0A2P8HCP1"/>
<evidence type="ECO:0000256" key="3">
    <source>
        <dbReference type="ARBA" id="ARBA00012970"/>
    </source>
</evidence>
<comment type="miscellaneous">
    <text evidence="9">During catalysis, the active site Cys acts as a nucleophile attacking the alpha-carbonyl group of tRNA-bound glutamate with the formation of a thioester intermediate between enzyme and glutamate, and the concomitant release of tRNA(Glu). The thioester intermediate is finally reduced by direct hydride transfer from NADPH, to form the product GSA.</text>
</comment>
<feature type="domain" description="Tetrapyrrole biosynthesis glutamyl-tRNA reductase dimerisation" evidence="15">
    <location>
        <begin position="320"/>
        <end position="419"/>
    </location>
</feature>
<dbReference type="InterPro" id="IPR036343">
    <property type="entry name" value="GluRdtase_N_sf"/>
</dbReference>
<dbReference type="OrthoDB" id="110209at2"/>
<dbReference type="GO" id="GO:0019353">
    <property type="term" value="P:protoporphyrinogen IX biosynthetic process from glutamate"/>
    <property type="evidence" value="ECO:0007669"/>
    <property type="project" value="TreeGrafter"/>
</dbReference>
<feature type="binding site" evidence="9 12">
    <location>
        <begin position="189"/>
        <end position="194"/>
    </location>
    <ligand>
        <name>NADP(+)</name>
        <dbReference type="ChEBI" id="CHEBI:58349"/>
    </ligand>
</feature>
<dbReference type="HAMAP" id="MF_00087">
    <property type="entry name" value="Glu_tRNA_reductase"/>
    <property type="match status" value="1"/>
</dbReference>
<feature type="binding site" evidence="9 11">
    <location>
        <position position="120"/>
    </location>
    <ligand>
        <name>substrate</name>
    </ligand>
</feature>
<dbReference type="InterPro" id="IPR000343">
    <property type="entry name" value="4pyrrol_synth_GluRdtase"/>
</dbReference>
<comment type="similarity">
    <text evidence="2 9 14">Belongs to the glutamyl-tRNA reductase family.</text>
</comment>
<comment type="domain">
    <text evidence="9">Possesses an unusual extended V-shaped dimeric structure with each monomer consisting of three distinct domains arranged along a curved 'spinal' alpha-helix. The N-terminal catalytic domain specifically recognizes the glutamate moiety of the substrate. The second domain is the NADPH-binding domain, and the third C-terminal domain is responsible for dimerization.</text>
</comment>
<comment type="function">
    <text evidence="9">Catalyzes the NADPH-dependent reduction of glutamyl-tRNA(Glu) to glutamate 1-semialdehyde (GSA).</text>
</comment>
<dbReference type="GO" id="GO:0050661">
    <property type="term" value="F:NADP binding"/>
    <property type="evidence" value="ECO:0007669"/>
    <property type="project" value="InterPro"/>
</dbReference>
<feature type="domain" description="Quinate/shikimate 5-dehydrogenase/glutamyl-tRNA reductase" evidence="16">
    <location>
        <begin position="171"/>
        <end position="306"/>
    </location>
</feature>
<comment type="pathway">
    <text evidence="1 9 14">Porphyrin-containing compound metabolism; protoporphyrin-IX biosynthesis; 5-aminolevulinate from L-glutamyl-tRNA(Glu): step 1/2.</text>
</comment>
<dbReference type="SUPFAM" id="SSF69075">
    <property type="entry name" value="Glutamyl tRNA-reductase dimerization domain"/>
    <property type="match status" value="1"/>
</dbReference>
<dbReference type="Pfam" id="PF00745">
    <property type="entry name" value="GlutR_dimer"/>
    <property type="match status" value="1"/>
</dbReference>
<dbReference type="UniPathway" id="UPA00251">
    <property type="reaction ID" value="UER00316"/>
</dbReference>
<proteinExistence type="inferred from homology"/>
<dbReference type="InterPro" id="IPR015896">
    <property type="entry name" value="4pyrrol_synth_GluRdtase_dimer"/>
</dbReference>
<dbReference type="EC" id="1.2.1.70" evidence="3 9"/>
<dbReference type="GO" id="GO:0008883">
    <property type="term" value="F:glutamyl-tRNA reductase activity"/>
    <property type="evidence" value="ECO:0007669"/>
    <property type="project" value="UniProtKB-UniRule"/>
</dbReference>
<dbReference type="FunFam" id="3.40.50.720:FF:000031">
    <property type="entry name" value="Glutamyl-tRNA reductase"/>
    <property type="match status" value="1"/>
</dbReference>
<keyword evidence="5 9" id="KW-0560">Oxidoreductase</keyword>
<evidence type="ECO:0000256" key="14">
    <source>
        <dbReference type="RuleBase" id="RU000584"/>
    </source>
</evidence>
<dbReference type="Pfam" id="PF01488">
    <property type="entry name" value="Shikimate_DH"/>
    <property type="match status" value="1"/>
</dbReference>
<dbReference type="InterPro" id="IPR006151">
    <property type="entry name" value="Shikm_DH/Glu-tRNA_Rdtase"/>
</dbReference>
<comment type="catalytic activity">
    <reaction evidence="7 9 14">
        <text>(S)-4-amino-5-oxopentanoate + tRNA(Glu) + NADP(+) = L-glutamyl-tRNA(Glu) + NADPH + H(+)</text>
        <dbReference type="Rhea" id="RHEA:12344"/>
        <dbReference type="Rhea" id="RHEA-COMP:9663"/>
        <dbReference type="Rhea" id="RHEA-COMP:9680"/>
        <dbReference type="ChEBI" id="CHEBI:15378"/>
        <dbReference type="ChEBI" id="CHEBI:57501"/>
        <dbReference type="ChEBI" id="CHEBI:57783"/>
        <dbReference type="ChEBI" id="CHEBI:58349"/>
        <dbReference type="ChEBI" id="CHEBI:78442"/>
        <dbReference type="ChEBI" id="CHEBI:78520"/>
        <dbReference type="EC" id="1.2.1.70"/>
    </reaction>
</comment>
<evidence type="ECO:0000256" key="2">
    <source>
        <dbReference type="ARBA" id="ARBA00005916"/>
    </source>
</evidence>
<dbReference type="SUPFAM" id="SSF69742">
    <property type="entry name" value="Glutamyl tRNA-reductase catalytic, N-terminal domain"/>
    <property type="match status" value="1"/>
</dbReference>
<evidence type="ECO:0000256" key="9">
    <source>
        <dbReference type="HAMAP-Rule" id="MF_00087"/>
    </source>
</evidence>
<evidence type="ECO:0000256" key="12">
    <source>
        <dbReference type="PIRSR" id="PIRSR000445-3"/>
    </source>
</evidence>
<comment type="caution">
    <text evidence="18">The sequence shown here is derived from an EMBL/GenBank/DDBJ whole genome shotgun (WGS) entry which is preliminary data.</text>
</comment>
<evidence type="ECO:0000256" key="1">
    <source>
        <dbReference type="ARBA" id="ARBA00005059"/>
    </source>
</evidence>
<feature type="binding site" evidence="9 11">
    <location>
        <begin position="49"/>
        <end position="52"/>
    </location>
    <ligand>
        <name>substrate</name>
    </ligand>
</feature>